<accession>A0AA86NSD0</accession>
<keyword evidence="1" id="KW-0732">Signal</keyword>
<comment type="caution">
    <text evidence="2">The sequence shown here is derived from an EMBL/GenBank/DDBJ whole genome shotgun (WGS) entry which is preliminary data.</text>
</comment>
<evidence type="ECO:0000313" key="2">
    <source>
        <dbReference type="EMBL" id="CAI9924692.1"/>
    </source>
</evidence>
<feature type="signal peptide" evidence="1">
    <location>
        <begin position="1"/>
        <end position="24"/>
    </location>
</feature>
<gene>
    <name evidence="2" type="ORF">HINF_LOCUS12337</name>
    <name evidence="3" type="ORF">HINF_LOCUS71798</name>
</gene>
<evidence type="ECO:0000313" key="4">
    <source>
        <dbReference type="Proteomes" id="UP001642409"/>
    </source>
</evidence>
<reference evidence="3 4" key="2">
    <citation type="submission" date="2024-07" db="EMBL/GenBank/DDBJ databases">
        <authorList>
            <person name="Akdeniz Z."/>
        </authorList>
    </citation>
    <scope>NUCLEOTIDE SEQUENCE [LARGE SCALE GENOMIC DNA]</scope>
</reference>
<name>A0AA86NSD0_9EUKA</name>
<dbReference type="Proteomes" id="UP001642409">
    <property type="component" value="Unassembled WGS sequence"/>
</dbReference>
<keyword evidence="4" id="KW-1185">Reference proteome</keyword>
<evidence type="ECO:0000256" key="1">
    <source>
        <dbReference type="SAM" id="SignalP"/>
    </source>
</evidence>
<dbReference type="EMBL" id="CATOUU010000320">
    <property type="protein sequence ID" value="CAI9924692.1"/>
    <property type="molecule type" value="Genomic_DNA"/>
</dbReference>
<feature type="chain" id="PRO_5041699711" evidence="1">
    <location>
        <begin position="25"/>
        <end position="141"/>
    </location>
</feature>
<evidence type="ECO:0000313" key="3">
    <source>
        <dbReference type="EMBL" id="CAL6102716.1"/>
    </source>
</evidence>
<reference evidence="2" key="1">
    <citation type="submission" date="2023-06" db="EMBL/GenBank/DDBJ databases">
        <authorList>
            <person name="Kurt Z."/>
        </authorList>
    </citation>
    <scope>NUCLEOTIDE SEQUENCE</scope>
</reference>
<organism evidence="2">
    <name type="scientific">Hexamita inflata</name>
    <dbReference type="NCBI Taxonomy" id="28002"/>
    <lineage>
        <taxon>Eukaryota</taxon>
        <taxon>Metamonada</taxon>
        <taxon>Diplomonadida</taxon>
        <taxon>Hexamitidae</taxon>
        <taxon>Hexamitinae</taxon>
        <taxon>Hexamita</taxon>
    </lineage>
</organism>
<dbReference type="EMBL" id="CAXDID020000558">
    <property type="protein sequence ID" value="CAL6102716.1"/>
    <property type="molecule type" value="Genomic_DNA"/>
</dbReference>
<proteinExistence type="predicted"/>
<protein>
    <submittedName>
        <fullName evidence="3">Hypothetical_protein</fullName>
    </submittedName>
</protein>
<sequence>MRYVRIHCLPLYLNFICIVELAHTFKLNKCVKIRSLFFIKLQFFVFDECEHEYEPDYSGAACADDCDVEPVQFGPFFVAHDVNCVLLLFAQLNVNFSFQAVKGAKKLFAVGTGQFLRVFIVKIDRFERKNGRRKCQRGVLG</sequence>
<dbReference type="AlphaFoldDB" id="A0AA86NSD0"/>